<dbReference type="RefSeq" id="WP_354087923.1">
    <property type="nucleotide sequence ID" value="NZ_JBEPTF010000001.1"/>
</dbReference>
<keyword evidence="1" id="KW-0472">Membrane</keyword>
<evidence type="ECO:0000313" key="3">
    <source>
        <dbReference type="Proteomes" id="UP001549313"/>
    </source>
</evidence>
<feature type="transmembrane region" description="Helical" evidence="1">
    <location>
        <begin position="40"/>
        <end position="62"/>
    </location>
</feature>
<sequence>MHRFSDAFLTSSGRIGRLAFIASGVPVLLIWAAYDLYAPVFLRGLIGGIIAVVLLFVGANLLSQRLHDRGRSGWWSGPILLLIAMALPLLLHGGQAPIDGLAAVLLVPVSVDLILLPGQKAFNRYGAPLTGGSAG</sequence>
<dbReference type="InterPro" id="IPR008523">
    <property type="entry name" value="DUF805"/>
</dbReference>
<keyword evidence="3" id="KW-1185">Reference proteome</keyword>
<protein>
    <submittedName>
        <fullName evidence="2">Uncharacterized membrane protein YhaH (DUF805 family)</fullName>
    </submittedName>
</protein>
<evidence type="ECO:0000256" key="1">
    <source>
        <dbReference type="SAM" id="Phobius"/>
    </source>
</evidence>
<keyword evidence="1" id="KW-1133">Transmembrane helix</keyword>
<reference evidence="2 3" key="1">
    <citation type="submission" date="2024-06" db="EMBL/GenBank/DDBJ databases">
        <title>Sorghum-associated microbial communities from plants grown in Nebraska, USA.</title>
        <authorList>
            <person name="Schachtman D."/>
        </authorList>
    </citation>
    <scope>NUCLEOTIDE SEQUENCE [LARGE SCALE GENOMIC DNA]</scope>
    <source>
        <strain evidence="2 3">2814</strain>
    </source>
</reference>
<evidence type="ECO:0000313" key="2">
    <source>
        <dbReference type="EMBL" id="MET4682975.1"/>
    </source>
</evidence>
<feature type="transmembrane region" description="Helical" evidence="1">
    <location>
        <begin position="74"/>
        <end position="91"/>
    </location>
</feature>
<gene>
    <name evidence="2" type="ORF">ABIE19_000884</name>
</gene>
<proteinExistence type="predicted"/>
<dbReference type="Proteomes" id="UP001549313">
    <property type="component" value="Unassembled WGS sequence"/>
</dbReference>
<comment type="caution">
    <text evidence="2">The sequence shown here is derived from an EMBL/GenBank/DDBJ whole genome shotgun (WGS) entry which is preliminary data.</text>
</comment>
<feature type="transmembrane region" description="Helical" evidence="1">
    <location>
        <begin position="15"/>
        <end position="34"/>
    </location>
</feature>
<name>A0ABV2R978_9CAUL</name>
<keyword evidence="1" id="KW-0812">Transmembrane</keyword>
<organism evidence="2 3">
    <name type="scientific">Brevundimonas faecalis</name>
    <dbReference type="NCBI Taxonomy" id="947378"/>
    <lineage>
        <taxon>Bacteria</taxon>
        <taxon>Pseudomonadati</taxon>
        <taxon>Pseudomonadota</taxon>
        <taxon>Alphaproteobacteria</taxon>
        <taxon>Caulobacterales</taxon>
        <taxon>Caulobacteraceae</taxon>
        <taxon>Brevundimonas</taxon>
    </lineage>
</organism>
<accession>A0ABV2R978</accession>
<dbReference type="Pfam" id="PF05656">
    <property type="entry name" value="DUF805"/>
    <property type="match status" value="1"/>
</dbReference>
<dbReference type="EMBL" id="JBEPTF010000001">
    <property type="protein sequence ID" value="MET4682975.1"/>
    <property type="molecule type" value="Genomic_DNA"/>
</dbReference>